<dbReference type="GO" id="GO:0004674">
    <property type="term" value="F:protein serine/threonine kinase activity"/>
    <property type="evidence" value="ECO:0007669"/>
    <property type="project" value="TreeGrafter"/>
</dbReference>
<evidence type="ECO:0000313" key="3">
    <source>
        <dbReference type="EMBL" id="KAK9809152.1"/>
    </source>
</evidence>
<evidence type="ECO:0000313" key="4">
    <source>
        <dbReference type="Proteomes" id="UP001489004"/>
    </source>
</evidence>
<dbReference type="Pfam" id="PF07714">
    <property type="entry name" value="PK_Tyr_Ser-Thr"/>
    <property type="match status" value="1"/>
</dbReference>
<keyword evidence="1" id="KW-0067">ATP-binding</keyword>
<sequence length="451" mass="49918">MWLFCSASLAVLLRQKGLPSRQYKTGHKSAMVHPARLQQRKHLRSAPGAQASRWSPTFWMVALWSMVAAAIYVYVSHLSRRPLTTPGSKQQLKLAPTPRLLDDAAVALMAQHGITACGVIGQGSFGRVYKAWYNGQCVAAKMVEFAVEDDNNTKHILLECNLATAFCHPSVVWTLTCMVDVLSASEYLDAQQRKLASRLELATSAYDVGAGYELATGMQRQSLPASQQQWQAQARQLKAFRVILVMENCDAGTLWAALQQGWFHTSAGQPNMDAILRTALEVAQALTYLHSLRVIHTDVTSRNILLKRCSHPQDPRGFTAKVADFGLSMLLDANQTHSSTAQRGTLAYMPPEMLLGTNLTFATDIYSFGIILWELITQDCPYAGLSEPQIVSCKVQGFVDLQPPRSCPAGYAALMRACLHRDPLQRPSIELVDAWLQRLLEGLHTDDHAEL</sequence>
<dbReference type="PANTHER" id="PTHR44329">
    <property type="entry name" value="SERINE/THREONINE-PROTEIN KINASE TNNI3K-RELATED"/>
    <property type="match status" value="1"/>
</dbReference>
<dbReference type="InterPro" id="IPR051681">
    <property type="entry name" value="Ser/Thr_Kinases-Pseudokinases"/>
</dbReference>
<feature type="domain" description="Protein kinase" evidence="2">
    <location>
        <begin position="114"/>
        <end position="436"/>
    </location>
</feature>
<dbReference type="InterPro" id="IPR000719">
    <property type="entry name" value="Prot_kinase_dom"/>
</dbReference>
<dbReference type="GO" id="GO:0005524">
    <property type="term" value="F:ATP binding"/>
    <property type="evidence" value="ECO:0007669"/>
    <property type="project" value="UniProtKB-UniRule"/>
</dbReference>
<dbReference type="PROSITE" id="PS00109">
    <property type="entry name" value="PROTEIN_KINASE_TYR"/>
    <property type="match status" value="1"/>
</dbReference>
<name>A0AAW1PKU3_9CHLO</name>
<dbReference type="PANTHER" id="PTHR44329:SF214">
    <property type="entry name" value="PROTEIN KINASE DOMAIN-CONTAINING PROTEIN"/>
    <property type="match status" value="1"/>
</dbReference>
<dbReference type="PROSITE" id="PS50011">
    <property type="entry name" value="PROTEIN_KINASE_DOM"/>
    <property type="match status" value="1"/>
</dbReference>
<dbReference type="Gene3D" id="3.30.200.20">
    <property type="entry name" value="Phosphorylase Kinase, domain 1"/>
    <property type="match status" value="1"/>
</dbReference>
<organism evidence="3 4">
    <name type="scientific">[Myrmecia] bisecta</name>
    <dbReference type="NCBI Taxonomy" id="41462"/>
    <lineage>
        <taxon>Eukaryota</taxon>
        <taxon>Viridiplantae</taxon>
        <taxon>Chlorophyta</taxon>
        <taxon>core chlorophytes</taxon>
        <taxon>Trebouxiophyceae</taxon>
        <taxon>Trebouxiales</taxon>
        <taxon>Trebouxiaceae</taxon>
        <taxon>Myrmecia</taxon>
    </lineage>
</organism>
<keyword evidence="4" id="KW-1185">Reference proteome</keyword>
<dbReference type="AlphaFoldDB" id="A0AAW1PKU3"/>
<protein>
    <recommendedName>
        <fullName evidence="2">Protein kinase domain-containing protein</fullName>
    </recommendedName>
</protein>
<feature type="binding site" evidence="1">
    <location>
        <position position="141"/>
    </location>
    <ligand>
        <name>ATP</name>
        <dbReference type="ChEBI" id="CHEBI:30616"/>
    </ligand>
</feature>
<dbReference type="InterPro" id="IPR008266">
    <property type="entry name" value="Tyr_kinase_AS"/>
</dbReference>
<dbReference type="SUPFAM" id="SSF56112">
    <property type="entry name" value="Protein kinase-like (PK-like)"/>
    <property type="match status" value="1"/>
</dbReference>
<dbReference type="PRINTS" id="PR00109">
    <property type="entry name" value="TYRKINASE"/>
</dbReference>
<comment type="caution">
    <text evidence="3">The sequence shown here is derived from an EMBL/GenBank/DDBJ whole genome shotgun (WGS) entry which is preliminary data.</text>
</comment>
<dbReference type="InterPro" id="IPR017441">
    <property type="entry name" value="Protein_kinase_ATP_BS"/>
</dbReference>
<dbReference type="InterPro" id="IPR011009">
    <property type="entry name" value="Kinase-like_dom_sf"/>
</dbReference>
<evidence type="ECO:0000256" key="1">
    <source>
        <dbReference type="PROSITE-ProRule" id="PRU10141"/>
    </source>
</evidence>
<evidence type="ECO:0000259" key="2">
    <source>
        <dbReference type="PROSITE" id="PS50011"/>
    </source>
</evidence>
<dbReference type="PROSITE" id="PS00107">
    <property type="entry name" value="PROTEIN_KINASE_ATP"/>
    <property type="match status" value="1"/>
</dbReference>
<gene>
    <name evidence="3" type="ORF">WJX72_010289</name>
</gene>
<proteinExistence type="predicted"/>
<dbReference type="EMBL" id="JALJOR010000011">
    <property type="protein sequence ID" value="KAK9809152.1"/>
    <property type="molecule type" value="Genomic_DNA"/>
</dbReference>
<dbReference type="Gene3D" id="1.10.510.10">
    <property type="entry name" value="Transferase(Phosphotransferase) domain 1"/>
    <property type="match status" value="1"/>
</dbReference>
<keyword evidence="1" id="KW-0547">Nucleotide-binding</keyword>
<accession>A0AAW1PKU3</accession>
<dbReference type="Proteomes" id="UP001489004">
    <property type="component" value="Unassembled WGS sequence"/>
</dbReference>
<reference evidence="3 4" key="1">
    <citation type="journal article" date="2024" name="Nat. Commun.">
        <title>Phylogenomics reveals the evolutionary origins of lichenization in chlorophyte algae.</title>
        <authorList>
            <person name="Puginier C."/>
            <person name="Libourel C."/>
            <person name="Otte J."/>
            <person name="Skaloud P."/>
            <person name="Haon M."/>
            <person name="Grisel S."/>
            <person name="Petersen M."/>
            <person name="Berrin J.G."/>
            <person name="Delaux P.M."/>
            <person name="Dal Grande F."/>
            <person name="Keller J."/>
        </authorList>
    </citation>
    <scope>NUCLEOTIDE SEQUENCE [LARGE SCALE GENOMIC DNA]</scope>
    <source>
        <strain evidence="3 4">SAG 2043</strain>
    </source>
</reference>
<dbReference type="InterPro" id="IPR001245">
    <property type="entry name" value="Ser-Thr/Tyr_kinase_cat_dom"/>
</dbReference>